<protein>
    <recommendedName>
        <fullName evidence="10">3-isopropylmalate dehydratase small subunit</fullName>
        <ecNumber evidence="10">4.2.1.33</ecNumber>
    </recommendedName>
    <alternativeName>
        <fullName evidence="10">Alpha-IPM isomerase</fullName>
        <shortName evidence="10">IPMI</shortName>
    </alternativeName>
    <alternativeName>
        <fullName evidence="10">Isopropylmalate isomerase</fullName>
    </alternativeName>
</protein>
<evidence type="ECO:0000256" key="4">
    <source>
        <dbReference type="ARBA" id="ARBA00009845"/>
    </source>
</evidence>
<evidence type="ECO:0000256" key="10">
    <source>
        <dbReference type="HAMAP-Rule" id="MF_01031"/>
    </source>
</evidence>
<feature type="domain" description="Aconitase A/isopropylmalate dehydratase small subunit swivel" evidence="11">
    <location>
        <begin position="1"/>
        <end position="121"/>
    </location>
</feature>
<dbReference type="InterPro" id="IPR050075">
    <property type="entry name" value="LeuD"/>
</dbReference>
<comment type="subunit">
    <text evidence="5 10">Heterodimer of LeuC and LeuD.</text>
</comment>
<dbReference type="GO" id="GO:0009098">
    <property type="term" value="P:L-leucine biosynthetic process"/>
    <property type="evidence" value="ECO:0007669"/>
    <property type="project" value="UniProtKB-UniRule"/>
</dbReference>
<dbReference type="NCBIfam" id="NF002458">
    <property type="entry name" value="PRK01641.1"/>
    <property type="match status" value="1"/>
</dbReference>
<dbReference type="EC" id="4.2.1.33" evidence="10"/>
<keyword evidence="8 10" id="KW-0456">Lyase</keyword>
<keyword evidence="9 10" id="KW-0100">Branched-chain amino acid biosynthesis</keyword>
<evidence type="ECO:0000256" key="5">
    <source>
        <dbReference type="ARBA" id="ARBA00011271"/>
    </source>
</evidence>
<comment type="caution">
    <text evidence="12">The sequence shown here is derived from an EMBL/GenBank/DDBJ whole genome shotgun (WGS) entry which is preliminary data.</text>
</comment>
<proteinExistence type="inferred from homology"/>
<dbReference type="GO" id="GO:0009316">
    <property type="term" value="C:3-isopropylmalate dehydratase complex"/>
    <property type="evidence" value="ECO:0007669"/>
    <property type="project" value="InterPro"/>
</dbReference>
<evidence type="ECO:0000259" key="11">
    <source>
        <dbReference type="Pfam" id="PF00694"/>
    </source>
</evidence>
<evidence type="ECO:0000256" key="2">
    <source>
        <dbReference type="ARBA" id="ARBA00002695"/>
    </source>
</evidence>
<keyword evidence="13" id="KW-1185">Reference proteome</keyword>
<accession>A0A255YT21</accession>
<evidence type="ECO:0000256" key="7">
    <source>
        <dbReference type="ARBA" id="ARBA00022605"/>
    </source>
</evidence>
<evidence type="ECO:0000256" key="3">
    <source>
        <dbReference type="ARBA" id="ARBA00004729"/>
    </source>
</evidence>
<evidence type="ECO:0000256" key="6">
    <source>
        <dbReference type="ARBA" id="ARBA00022430"/>
    </source>
</evidence>
<keyword evidence="6 10" id="KW-0432">Leucine biosynthesis</keyword>
<dbReference type="InterPro" id="IPR004431">
    <property type="entry name" value="3-IsopropMal_deHydase_ssu"/>
</dbReference>
<comment type="catalytic activity">
    <reaction evidence="1 10">
        <text>(2R,3S)-3-isopropylmalate = (2S)-2-isopropylmalate</text>
        <dbReference type="Rhea" id="RHEA:32287"/>
        <dbReference type="ChEBI" id="CHEBI:1178"/>
        <dbReference type="ChEBI" id="CHEBI:35121"/>
        <dbReference type="EC" id="4.2.1.33"/>
    </reaction>
</comment>
<comment type="function">
    <text evidence="2 10">Catalyzes the isomerization between 2-isopropylmalate and 3-isopropylmalate, via the formation of 2-isopropylmaleate.</text>
</comment>
<dbReference type="NCBIfam" id="TIGR00171">
    <property type="entry name" value="leuD"/>
    <property type="match status" value="1"/>
</dbReference>
<dbReference type="GO" id="GO:0003861">
    <property type="term" value="F:3-isopropylmalate dehydratase activity"/>
    <property type="evidence" value="ECO:0007669"/>
    <property type="project" value="UniProtKB-UniRule"/>
</dbReference>
<dbReference type="HAMAP" id="MF_01031">
    <property type="entry name" value="LeuD_type1"/>
    <property type="match status" value="1"/>
</dbReference>
<dbReference type="PANTHER" id="PTHR43345:SF5">
    <property type="entry name" value="3-ISOPROPYLMALATE DEHYDRATASE SMALL SUBUNIT"/>
    <property type="match status" value="1"/>
</dbReference>
<dbReference type="OrthoDB" id="9777465at2"/>
<dbReference type="RefSeq" id="WP_094458273.1">
    <property type="nucleotide sequence ID" value="NZ_NOXU01000032.1"/>
</dbReference>
<dbReference type="Gene3D" id="3.20.19.10">
    <property type="entry name" value="Aconitase, domain 4"/>
    <property type="match status" value="1"/>
</dbReference>
<comment type="pathway">
    <text evidence="3 10">Amino-acid biosynthesis; L-leucine biosynthesis; L-leucine from 3-methyl-2-oxobutanoate: step 2/4.</text>
</comment>
<evidence type="ECO:0000313" key="12">
    <source>
        <dbReference type="EMBL" id="OYQ31590.1"/>
    </source>
</evidence>
<dbReference type="EMBL" id="NOXU01000032">
    <property type="protein sequence ID" value="OYQ31590.1"/>
    <property type="molecule type" value="Genomic_DNA"/>
</dbReference>
<dbReference type="UniPathway" id="UPA00048">
    <property type="reaction ID" value="UER00071"/>
</dbReference>
<dbReference type="InterPro" id="IPR000573">
    <property type="entry name" value="AconitaseA/IPMdHydase_ssu_swvl"/>
</dbReference>
<dbReference type="InterPro" id="IPR015928">
    <property type="entry name" value="Aconitase/3IPM_dehydase_swvl"/>
</dbReference>
<dbReference type="CDD" id="cd01577">
    <property type="entry name" value="IPMI_Swivel"/>
    <property type="match status" value="1"/>
</dbReference>
<dbReference type="InterPro" id="IPR033940">
    <property type="entry name" value="IPMI_Swivel"/>
</dbReference>
<comment type="similarity">
    <text evidence="4 10">Belongs to the LeuD family. LeuD type 1 subfamily.</text>
</comment>
<evidence type="ECO:0000256" key="1">
    <source>
        <dbReference type="ARBA" id="ARBA00000491"/>
    </source>
</evidence>
<dbReference type="Proteomes" id="UP000216998">
    <property type="component" value="Unassembled WGS sequence"/>
</dbReference>
<evidence type="ECO:0000256" key="9">
    <source>
        <dbReference type="ARBA" id="ARBA00023304"/>
    </source>
</evidence>
<dbReference type="PANTHER" id="PTHR43345">
    <property type="entry name" value="3-ISOPROPYLMALATE DEHYDRATASE SMALL SUBUNIT 2-RELATED-RELATED"/>
    <property type="match status" value="1"/>
</dbReference>
<evidence type="ECO:0000313" key="13">
    <source>
        <dbReference type="Proteomes" id="UP000216998"/>
    </source>
</evidence>
<name>A0A255YT21_9PROT</name>
<keyword evidence="7 10" id="KW-0028">Amino-acid biosynthesis</keyword>
<gene>
    <name evidence="10 12" type="primary">leuD</name>
    <name evidence="12" type="ORF">CHU95_20845</name>
</gene>
<evidence type="ECO:0000256" key="8">
    <source>
        <dbReference type="ARBA" id="ARBA00023239"/>
    </source>
</evidence>
<dbReference type="AlphaFoldDB" id="A0A255YT21"/>
<dbReference type="Pfam" id="PF00694">
    <property type="entry name" value="Aconitase_C"/>
    <property type="match status" value="1"/>
</dbReference>
<reference evidence="12 13" key="1">
    <citation type="submission" date="2017-07" db="EMBL/GenBank/DDBJ databases">
        <title>Niveispirillum cyanobacteriorum sp. nov., isolated from cyanobacterial aggregates in a eutrophic lake.</title>
        <authorList>
            <person name="Cai H."/>
        </authorList>
    </citation>
    <scope>NUCLEOTIDE SEQUENCE [LARGE SCALE GENOMIC DNA]</scope>
    <source>
        <strain evidence="13">TH1-14</strain>
    </source>
</reference>
<organism evidence="12 13">
    <name type="scientific">Niveispirillum lacus</name>
    <dbReference type="NCBI Taxonomy" id="1981099"/>
    <lineage>
        <taxon>Bacteria</taxon>
        <taxon>Pseudomonadati</taxon>
        <taxon>Pseudomonadota</taxon>
        <taxon>Alphaproteobacteria</taxon>
        <taxon>Rhodospirillales</taxon>
        <taxon>Azospirillaceae</taxon>
        <taxon>Niveispirillum</taxon>
    </lineage>
</organism>
<dbReference type="SUPFAM" id="SSF52016">
    <property type="entry name" value="LeuD/IlvD-like"/>
    <property type="match status" value="1"/>
</dbReference>
<sequence>MQPFTTLTAIAAPLDEADIDTDIIYPARFLTITEKKGLGRYAFHDRRYDGQGREVADFILNRDPWRHAGILVAGPNFGCGSSREQAPWAILDLGIRCIIAPSFGEIFRGNCYRNGMLPVTVGEADHAALLSDASAGASLQVDLTARTITRPDGSEITILIDDGKRDALLNGWDEVMGILNLYAGAIDRYEQERRRRLPWLTR</sequence>